<reference evidence="2" key="1">
    <citation type="submission" date="2020-05" db="EMBL/GenBank/DDBJ databases">
        <authorList>
            <person name="Chiriac C."/>
            <person name="Salcher M."/>
            <person name="Ghai R."/>
            <person name="Kavagutti S V."/>
        </authorList>
    </citation>
    <scope>NUCLEOTIDE SEQUENCE</scope>
</reference>
<organism evidence="2">
    <name type="scientific">freshwater metagenome</name>
    <dbReference type="NCBI Taxonomy" id="449393"/>
    <lineage>
        <taxon>unclassified sequences</taxon>
        <taxon>metagenomes</taxon>
        <taxon>ecological metagenomes</taxon>
    </lineage>
</organism>
<protein>
    <submittedName>
        <fullName evidence="2">Unannotated protein</fullName>
    </submittedName>
</protein>
<proteinExistence type="predicted"/>
<gene>
    <name evidence="2" type="ORF">UFOPK3967_00703</name>
</gene>
<dbReference type="EMBL" id="CAFBOS010000030">
    <property type="protein sequence ID" value="CAB4986259.1"/>
    <property type="molecule type" value="Genomic_DNA"/>
</dbReference>
<sequence>MATTGSPTKRTTPSASHGRVIIGGGNSGTIACRFGRSAKSAATYTPSTPGNAAASVVSMLTIVADATVDRT</sequence>
<accession>A0A6J7N6X9</accession>
<feature type="compositionally biased region" description="Polar residues" evidence="1">
    <location>
        <begin position="1"/>
        <end position="15"/>
    </location>
</feature>
<feature type="region of interest" description="Disordered" evidence="1">
    <location>
        <begin position="1"/>
        <end position="23"/>
    </location>
</feature>
<dbReference type="AlphaFoldDB" id="A0A6J7N6X9"/>
<name>A0A6J7N6X9_9ZZZZ</name>
<evidence type="ECO:0000313" key="2">
    <source>
        <dbReference type="EMBL" id="CAB4986259.1"/>
    </source>
</evidence>
<evidence type="ECO:0000256" key="1">
    <source>
        <dbReference type="SAM" id="MobiDB-lite"/>
    </source>
</evidence>